<organism evidence="15 16">
    <name type="scientific">Alloscardovia theropitheci</name>
    <dbReference type="NCBI Taxonomy" id="2496842"/>
    <lineage>
        <taxon>Bacteria</taxon>
        <taxon>Bacillati</taxon>
        <taxon>Actinomycetota</taxon>
        <taxon>Actinomycetes</taxon>
        <taxon>Bifidobacteriales</taxon>
        <taxon>Bifidobacteriaceae</taxon>
        <taxon>Alloscardovia</taxon>
    </lineage>
</organism>
<comment type="cofactor">
    <cofactor evidence="12">
        <name>Zn(2+)</name>
        <dbReference type="ChEBI" id="CHEBI:29105"/>
    </cofactor>
    <text evidence="12">Binds 1 zinc ion per subunit.</text>
</comment>
<dbReference type="CDD" id="cd07336">
    <property type="entry name" value="M48B_HtpX_like"/>
    <property type="match status" value="1"/>
</dbReference>
<evidence type="ECO:0000256" key="13">
    <source>
        <dbReference type="SAM" id="MobiDB-lite"/>
    </source>
</evidence>
<accession>A0A4R0QQ21</accession>
<gene>
    <name evidence="12 15" type="primary">htpX</name>
    <name evidence="15" type="ORF">EJ419_04860</name>
</gene>
<name>A0A4R0QQ21_9BIFI</name>
<evidence type="ECO:0000256" key="10">
    <source>
        <dbReference type="ARBA" id="ARBA00023049"/>
    </source>
</evidence>
<feature type="transmembrane region" description="Helical" evidence="12">
    <location>
        <begin position="36"/>
        <end position="54"/>
    </location>
</feature>
<dbReference type="RefSeq" id="WP_131284138.1">
    <property type="nucleotide sequence ID" value="NZ_RXLP01000019.1"/>
</dbReference>
<feature type="binding site" evidence="12">
    <location>
        <position position="212"/>
    </location>
    <ligand>
        <name>Zn(2+)</name>
        <dbReference type="ChEBI" id="CHEBI:29105"/>
        <note>catalytic</note>
    </ligand>
</feature>
<dbReference type="PANTHER" id="PTHR43221">
    <property type="entry name" value="PROTEASE HTPX"/>
    <property type="match status" value="1"/>
</dbReference>
<feature type="domain" description="Peptidase M48" evidence="14">
    <location>
        <begin position="71"/>
        <end position="288"/>
    </location>
</feature>
<dbReference type="InterPro" id="IPR022919">
    <property type="entry name" value="Pept_M48_protease_HtpX"/>
</dbReference>
<dbReference type="PANTHER" id="PTHR43221:SF1">
    <property type="entry name" value="PROTEASE HTPX"/>
    <property type="match status" value="1"/>
</dbReference>
<keyword evidence="11 12" id="KW-0472">Membrane</keyword>
<dbReference type="InterPro" id="IPR050083">
    <property type="entry name" value="HtpX_protease"/>
</dbReference>
<evidence type="ECO:0000256" key="9">
    <source>
        <dbReference type="ARBA" id="ARBA00022989"/>
    </source>
</evidence>
<evidence type="ECO:0000256" key="11">
    <source>
        <dbReference type="ARBA" id="ARBA00023136"/>
    </source>
</evidence>
<comment type="caution">
    <text evidence="15">The sequence shown here is derived from an EMBL/GenBank/DDBJ whole genome shotgun (WGS) entry which is preliminary data.</text>
</comment>
<protein>
    <recommendedName>
        <fullName evidence="12">Protease HtpX homolog</fullName>
        <ecNumber evidence="12">3.4.24.-</ecNumber>
    </recommendedName>
</protein>
<keyword evidence="3 12" id="KW-1003">Cell membrane</keyword>
<sequence length="331" mass="36236">MKVRGHANGIKTLALFAVLWIIIFAVWFFTGHSRSTLGIYVLIAVGTTFFSYWFSDSLSLASMQAREVSEQEQPRLYAIVRELSQRAGKPMPRIYVAPTMSPNAFATGRNEHHAAVCCTQGILDMLDDREIRGVLGHELMHVYNHDILTSSIASAMSMVITYLAYSLRFFGGSSRDNDRNSGPIAAIGGLLAIVLAPIGASLVQMAISRTREYDADEDGSVLSGDPMALASALYKIEYGVQQIPLRKTAGTENVSAMMISSPFRMQDINRLFATHPATQDRIARLQQMAVDMGQSADMNFGYNAPYQQGASSSGYPTGGGNYPQQGGYQQY</sequence>
<comment type="subcellular location">
    <subcellularLocation>
        <location evidence="1 12">Cell membrane</location>
        <topology evidence="1 12">Multi-pass membrane protein</topology>
    </subcellularLocation>
</comment>
<evidence type="ECO:0000256" key="12">
    <source>
        <dbReference type="HAMAP-Rule" id="MF_00188"/>
    </source>
</evidence>
<reference evidence="15 16" key="1">
    <citation type="submission" date="2018-12" db="EMBL/GenBank/DDBJ databases">
        <title>Alloscrdovia theropitheci sp. nov: a novel taxon from the feces of the bleeding-herat monkey (Theropithecus geleda).</title>
        <authorList>
            <person name="Modesto M."/>
        </authorList>
    </citation>
    <scope>NUCLEOTIDE SEQUENCE [LARGE SCALE GENOMIC DNA]</scope>
    <source>
        <strain evidence="15 16">GLDI4/2</strain>
    </source>
</reference>
<keyword evidence="6 12" id="KW-0479">Metal-binding</keyword>
<evidence type="ECO:0000313" key="16">
    <source>
        <dbReference type="Proteomes" id="UP000291289"/>
    </source>
</evidence>
<evidence type="ECO:0000256" key="6">
    <source>
        <dbReference type="ARBA" id="ARBA00022723"/>
    </source>
</evidence>
<dbReference type="GO" id="GO:0008270">
    <property type="term" value="F:zinc ion binding"/>
    <property type="evidence" value="ECO:0007669"/>
    <property type="project" value="UniProtKB-UniRule"/>
</dbReference>
<dbReference type="Pfam" id="PF01435">
    <property type="entry name" value="Peptidase_M48"/>
    <property type="match status" value="1"/>
</dbReference>
<keyword evidence="9 12" id="KW-1133">Transmembrane helix</keyword>
<keyword evidence="16" id="KW-1185">Reference proteome</keyword>
<evidence type="ECO:0000256" key="5">
    <source>
        <dbReference type="ARBA" id="ARBA00022692"/>
    </source>
</evidence>
<dbReference type="EC" id="3.4.24.-" evidence="12"/>
<dbReference type="HAMAP" id="MF_00188">
    <property type="entry name" value="Pept_M48_protease_HtpX"/>
    <property type="match status" value="1"/>
</dbReference>
<feature type="binding site" evidence="12">
    <location>
        <position position="141"/>
    </location>
    <ligand>
        <name>Zn(2+)</name>
        <dbReference type="ChEBI" id="CHEBI:29105"/>
        <note>catalytic</note>
    </ligand>
</feature>
<feature type="active site" evidence="12">
    <location>
        <position position="138"/>
    </location>
</feature>
<keyword evidence="8 12" id="KW-0862">Zinc</keyword>
<dbReference type="Proteomes" id="UP000291289">
    <property type="component" value="Unassembled WGS sequence"/>
</dbReference>
<dbReference type="InterPro" id="IPR001915">
    <property type="entry name" value="Peptidase_M48"/>
</dbReference>
<dbReference type="OrthoDB" id="15218at2"/>
<dbReference type="GO" id="GO:0006508">
    <property type="term" value="P:proteolysis"/>
    <property type="evidence" value="ECO:0007669"/>
    <property type="project" value="UniProtKB-KW"/>
</dbReference>
<evidence type="ECO:0000259" key="14">
    <source>
        <dbReference type="Pfam" id="PF01435"/>
    </source>
</evidence>
<evidence type="ECO:0000256" key="2">
    <source>
        <dbReference type="ARBA" id="ARBA00009779"/>
    </source>
</evidence>
<proteinExistence type="inferred from homology"/>
<dbReference type="AlphaFoldDB" id="A0A4R0QQ21"/>
<keyword evidence="7 12" id="KW-0378">Hydrolase</keyword>
<keyword evidence="4 12" id="KW-0645">Protease</keyword>
<evidence type="ECO:0000313" key="15">
    <source>
        <dbReference type="EMBL" id="TCD54363.1"/>
    </source>
</evidence>
<dbReference type="EMBL" id="RXLP01000019">
    <property type="protein sequence ID" value="TCD54363.1"/>
    <property type="molecule type" value="Genomic_DNA"/>
</dbReference>
<dbReference type="NCBIfam" id="NF002839">
    <property type="entry name" value="PRK03072.1"/>
    <property type="match status" value="1"/>
</dbReference>
<evidence type="ECO:0000256" key="1">
    <source>
        <dbReference type="ARBA" id="ARBA00004651"/>
    </source>
</evidence>
<comment type="similarity">
    <text evidence="2 12">Belongs to the peptidase M48B family.</text>
</comment>
<evidence type="ECO:0000256" key="3">
    <source>
        <dbReference type="ARBA" id="ARBA00022475"/>
    </source>
</evidence>
<dbReference type="GO" id="GO:0004222">
    <property type="term" value="F:metalloendopeptidase activity"/>
    <property type="evidence" value="ECO:0007669"/>
    <property type="project" value="UniProtKB-UniRule"/>
</dbReference>
<feature type="transmembrane region" description="Helical" evidence="12">
    <location>
        <begin position="185"/>
        <end position="203"/>
    </location>
</feature>
<feature type="compositionally biased region" description="Low complexity" evidence="13">
    <location>
        <begin position="322"/>
        <end position="331"/>
    </location>
</feature>
<feature type="transmembrane region" description="Helical" evidence="12">
    <location>
        <begin position="147"/>
        <end position="165"/>
    </location>
</feature>
<feature type="region of interest" description="Disordered" evidence="13">
    <location>
        <begin position="312"/>
        <end position="331"/>
    </location>
</feature>
<evidence type="ECO:0000256" key="8">
    <source>
        <dbReference type="ARBA" id="ARBA00022833"/>
    </source>
</evidence>
<dbReference type="Gene3D" id="3.30.2010.10">
    <property type="entry name" value="Metalloproteases ('zincins'), catalytic domain"/>
    <property type="match status" value="1"/>
</dbReference>
<keyword evidence="5 12" id="KW-0812">Transmembrane</keyword>
<dbReference type="GO" id="GO:0005886">
    <property type="term" value="C:plasma membrane"/>
    <property type="evidence" value="ECO:0007669"/>
    <property type="project" value="UniProtKB-SubCell"/>
</dbReference>
<feature type="binding site" evidence="12">
    <location>
        <position position="137"/>
    </location>
    <ligand>
        <name>Zn(2+)</name>
        <dbReference type="ChEBI" id="CHEBI:29105"/>
        <note>catalytic</note>
    </ligand>
</feature>
<keyword evidence="10 12" id="KW-0482">Metalloprotease</keyword>
<feature type="transmembrane region" description="Helical" evidence="12">
    <location>
        <begin position="12"/>
        <end position="30"/>
    </location>
</feature>
<evidence type="ECO:0000256" key="7">
    <source>
        <dbReference type="ARBA" id="ARBA00022801"/>
    </source>
</evidence>
<evidence type="ECO:0000256" key="4">
    <source>
        <dbReference type="ARBA" id="ARBA00022670"/>
    </source>
</evidence>